<sequence length="59" mass="7000">MRRGVAYLESLRDGRNVWMMGEGRVDDITTHAATCAMMQQYATWYDRHFEPAWHDVLPR</sequence>
<dbReference type="Proteomes" id="UP000712673">
    <property type="component" value="Unassembled WGS sequence"/>
</dbReference>
<evidence type="ECO:0000259" key="1">
    <source>
        <dbReference type="Pfam" id="PF11794"/>
    </source>
</evidence>
<dbReference type="InterPro" id="IPR024674">
    <property type="entry name" value="HpaB/PvcC/4-BUDH_N"/>
</dbReference>
<reference evidence="2" key="1">
    <citation type="submission" date="2019-03" db="EMBL/GenBank/DDBJ databases">
        <title>Lake Tanganyika Metagenome-Assembled Genomes (MAGs).</title>
        <authorList>
            <person name="Tran P."/>
        </authorList>
    </citation>
    <scope>NUCLEOTIDE SEQUENCE</scope>
    <source>
        <strain evidence="2">K_DeepCast_65m_m2_066</strain>
    </source>
</reference>
<protein>
    <recommendedName>
        <fullName evidence="1">HpaB/PvcC/4-BUDH N-terminal domain-containing protein</fullName>
    </recommendedName>
</protein>
<accession>A0A937VZ95</accession>
<proteinExistence type="predicted"/>
<dbReference type="InterPro" id="IPR009100">
    <property type="entry name" value="AcylCoA_DH/oxidase_NM_dom_sf"/>
</dbReference>
<feature type="domain" description="HpaB/PvcC/4-BUDH N-terminal" evidence="1">
    <location>
        <begin position="5"/>
        <end position="57"/>
    </location>
</feature>
<dbReference type="AlphaFoldDB" id="A0A937VZ95"/>
<evidence type="ECO:0000313" key="3">
    <source>
        <dbReference type="Proteomes" id="UP000712673"/>
    </source>
</evidence>
<organism evidence="2 3">
    <name type="scientific">Tectimicrobiota bacterium</name>
    <dbReference type="NCBI Taxonomy" id="2528274"/>
    <lineage>
        <taxon>Bacteria</taxon>
        <taxon>Pseudomonadati</taxon>
        <taxon>Nitrospinota/Tectimicrobiota group</taxon>
        <taxon>Candidatus Tectimicrobiota</taxon>
    </lineage>
</organism>
<evidence type="ECO:0000313" key="2">
    <source>
        <dbReference type="EMBL" id="MBM3222356.1"/>
    </source>
</evidence>
<dbReference type="EMBL" id="VGLS01000012">
    <property type="protein sequence ID" value="MBM3222356.1"/>
    <property type="molecule type" value="Genomic_DNA"/>
</dbReference>
<dbReference type="Pfam" id="PF11794">
    <property type="entry name" value="HpaB_N"/>
    <property type="match status" value="1"/>
</dbReference>
<dbReference type="SUPFAM" id="SSF56645">
    <property type="entry name" value="Acyl-CoA dehydrogenase NM domain-like"/>
    <property type="match status" value="1"/>
</dbReference>
<dbReference type="Gene3D" id="1.10.3140.10">
    <property type="entry name" value="4-hydroxybutyryl-coa dehydratase, domain 1"/>
    <property type="match status" value="1"/>
</dbReference>
<gene>
    <name evidence="2" type="ORF">FJZ47_00925</name>
</gene>
<comment type="caution">
    <text evidence="2">The sequence shown here is derived from an EMBL/GenBank/DDBJ whole genome shotgun (WGS) entry which is preliminary data.</text>
</comment>
<dbReference type="GO" id="GO:0016627">
    <property type="term" value="F:oxidoreductase activity, acting on the CH-CH group of donors"/>
    <property type="evidence" value="ECO:0007669"/>
    <property type="project" value="InterPro"/>
</dbReference>
<name>A0A937VZ95_UNCTE</name>